<dbReference type="PANTHER" id="PTHR34071">
    <property type="entry name" value="5-NITROIMIDAZOLE ANTIBIOTICS RESISTANCE PROTEIN, NIMA-FAMILY-RELATED PROTEIN-RELATED"/>
    <property type="match status" value="1"/>
</dbReference>
<evidence type="ECO:0000313" key="1">
    <source>
        <dbReference type="EMBL" id="RGE64410.1"/>
    </source>
</evidence>
<gene>
    <name evidence="2" type="ORF">DWY69_03655</name>
    <name evidence="1" type="ORF">DXC51_04990</name>
</gene>
<dbReference type="AlphaFoldDB" id="A0A3E3J498"/>
<dbReference type="EMBL" id="QVLU01000002">
    <property type="protein sequence ID" value="RGE74178.1"/>
    <property type="molecule type" value="Genomic_DNA"/>
</dbReference>
<dbReference type="SUPFAM" id="SSF50475">
    <property type="entry name" value="FMN-binding split barrel"/>
    <property type="match status" value="1"/>
</dbReference>
<dbReference type="InterPro" id="IPR012349">
    <property type="entry name" value="Split_barrel_FMN-bd"/>
</dbReference>
<dbReference type="PANTHER" id="PTHR34071:SF2">
    <property type="entry name" value="FLAVIN-NUCLEOTIDE-BINDING PROTEIN"/>
    <property type="match status" value="1"/>
</dbReference>
<proteinExistence type="predicted"/>
<sequence length="156" mass="17864">MRRKDREITEPAKIREIIEASHCCRLGFFDGKEVYIVPLSFGYEEEEGRRFFYFHSAREGRKIDLISAAPSVGFELDTNYELVEGDLACNHSARFQSVIGTGRVSFVDAAEERKAALQSIMRHNTGRDDWEFSDAMAEAVRILRLDVTELSCKEHP</sequence>
<dbReference type="EMBL" id="QVLV01000002">
    <property type="protein sequence ID" value="RGE64410.1"/>
    <property type="molecule type" value="Genomic_DNA"/>
</dbReference>
<dbReference type="InterPro" id="IPR024747">
    <property type="entry name" value="Pyridox_Oxase-rel"/>
</dbReference>
<dbReference type="OrthoDB" id="9794935at2"/>
<organism evidence="2 4">
    <name type="scientific">Eisenbergiella massiliensis</name>
    <dbReference type="NCBI Taxonomy" id="1720294"/>
    <lineage>
        <taxon>Bacteria</taxon>
        <taxon>Bacillati</taxon>
        <taxon>Bacillota</taxon>
        <taxon>Clostridia</taxon>
        <taxon>Lachnospirales</taxon>
        <taxon>Lachnospiraceae</taxon>
        <taxon>Eisenbergiella</taxon>
    </lineage>
</organism>
<evidence type="ECO:0000313" key="2">
    <source>
        <dbReference type="EMBL" id="RGE74178.1"/>
    </source>
</evidence>
<dbReference type="Gene3D" id="2.30.110.10">
    <property type="entry name" value="Electron Transport, Fmn-binding Protein, Chain A"/>
    <property type="match status" value="1"/>
</dbReference>
<evidence type="ECO:0000313" key="3">
    <source>
        <dbReference type="Proteomes" id="UP000260812"/>
    </source>
</evidence>
<dbReference type="RefSeq" id="WP_021638636.1">
    <property type="nucleotide sequence ID" value="NZ_CALBAU010000368.1"/>
</dbReference>
<dbReference type="Pfam" id="PF12900">
    <property type="entry name" value="Pyridox_ox_2"/>
    <property type="match status" value="1"/>
</dbReference>
<protein>
    <submittedName>
        <fullName evidence="2">Pyridoxamine 5'-phosphate oxidase family protein</fullName>
    </submittedName>
</protein>
<dbReference type="Proteomes" id="UP000261166">
    <property type="component" value="Unassembled WGS sequence"/>
</dbReference>
<reference evidence="2 4" key="1">
    <citation type="submission" date="2018-08" db="EMBL/GenBank/DDBJ databases">
        <title>A genome reference for cultivated species of the human gut microbiota.</title>
        <authorList>
            <person name="Zou Y."/>
            <person name="Xue W."/>
            <person name="Luo G."/>
        </authorList>
    </citation>
    <scope>NUCLEOTIDE SEQUENCE [LARGE SCALE GENOMIC DNA]</scope>
    <source>
        <strain evidence="2 4">AF26-4BH</strain>
        <strain evidence="1">TF05-5AC</strain>
    </source>
</reference>
<evidence type="ECO:0000313" key="4">
    <source>
        <dbReference type="Proteomes" id="UP000261166"/>
    </source>
</evidence>
<accession>A0A3E3J498</accession>
<dbReference type="Proteomes" id="UP000260812">
    <property type="component" value="Unassembled WGS sequence"/>
</dbReference>
<comment type="caution">
    <text evidence="2">The sequence shown here is derived from an EMBL/GenBank/DDBJ whole genome shotgun (WGS) entry which is preliminary data.</text>
</comment>
<keyword evidence="3" id="KW-1185">Reference proteome</keyword>
<name>A0A3E3J498_9FIRM</name>
<dbReference type="GeneID" id="97986256"/>